<evidence type="ECO:0000313" key="2">
    <source>
        <dbReference type="Proteomes" id="UP001320831"/>
    </source>
</evidence>
<accession>A0ABT2LU62</accession>
<name>A0ABT2LU62_9HYPH</name>
<keyword evidence="2" id="KW-1185">Reference proteome</keyword>
<organism evidence="1 2">
    <name type="scientific">Chelativorans salis</name>
    <dbReference type="NCBI Taxonomy" id="2978478"/>
    <lineage>
        <taxon>Bacteria</taxon>
        <taxon>Pseudomonadati</taxon>
        <taxon>Pseudomonadota</taxon>
        <taxon>Alphaproteobacteria</taxon>
        <taxon>Hyphomicrobiales</taxon>
        <taxon>Phyllobacteriaceae</taxon>
        <taxon>Chelativorans</taxon>
    </lineage>
</organism>
<dbReference type="Proteomes" id="UP001320831">
    <property type="component" value="Unassembled WGS sequence"/>
</dbReference>
<evidence type="ECO:0000313" key="1">
    <source>
        <dbReference type="EMBL" id="MCT7378065.1"/>
    </source>
</evidence>
<proteinExistence type="predicted"/>
<comment type="caution">
    <text evidence="1">The sequence shown here is derived from an EMBL/GenBank/DDBJ whole genome shotgun (WGS) entry which is preliminary data.</text>
</comment>
<protein>
    <submittedName>
        <fullName evidence="1">Uncharacterized protein</fullName>
    </submittedName>
</protein>
<dbReference type="EMBL" id="JAOCZP010000011">
    <property type="protein sequence ID" value="MCT7378065.1"/>
    <property type="molecule type" value="Genomic_DNA"/>
</dbReference>
<sequence length="184" mass="21192">MPIFCALTLRLGTCQPNGKIGFTLGQIDVSGVRDQLNGQQWIFVPEFREMWNQNPVHDNRDRADTDRARHFPRRPAYSIFNREVLSFDHLCMANQDLRNIRHLVVTRSVPNEELHREALFQGPQAPGDRRFVHSEDARCAGQGSRPMDGEKISEVIPAMVLHCCRLKRQNCRINWRSCCPMVGP</sequence>
<gene>
    <name evidence="1" type="ORF">N5A92_23890</name>
</gene>
<reference evidence="1 2" key="1">
    <citation type="submission" date="2022-09" db="EMBL/GenBank/DDBJ databases">
        <title>Chelativorans salina sp. nov., a novel slightly halophilic bacterium isolated from a saline lake sediment enrichment.</title>
        <authorList>
            <person name="Gao L."/>
            <person name="Fang B.-Z."/>
            <person name="Li W.-J."/>
        </authorList>
    </citation>
    <scope>NUCLEOTIDE SEQUENCE [LARGE SCALE GENOMIC DNA]</scope>
    <source>
        <strain evidence="1 2">EGI FJ00035</strain>
    </source>
</reference>